<dbReference type="Proteomes" id="UP000538929">
    <property type="component" value="Unassembled WGS sequence"/>
</dbReference>
<feature type="non-terminal residue" evidence="1">
    <location>
        <position position="48"/>
    </location>
</feature>
<accession>A0A7W3TI32</accession>
<gene>
    <name evidence="1" type="ORF">FNQ90_24540</name>
</gene>
<dbReference type="AlphaFoldDB" id="A0A7W3TI32"/>
<sequence>MSTIETDECVDVQVTDCDRETADAVFGVLRTAFPSGTEAAERGGGSGG</sequence>
<dbReference type="EMBL" id="VKHT01001471">
    <property type="protein sequence ID" value="MBB0247203.1"/>
    <property type="molecule type" value="Genomic_DNA"/>
</dbReference>
<reference evidence="2" key="1">
    <citation type="submission" date="2019-10" db="EMBL/GenBank/DDBJ databases">
        <title>Streptomyces sp. nov., a novel actinobacterium isolated from alkaline environment.</title>
        <authorList>
            <person name="Golinska P."/>
        </authorList>
    </citation>
    <scope>NUCLEOTIDE SEQUENCE [LARGE SCALE GENOMIC DNA]</scope>
    <source>
        <strain evidence="2">DSM 42118</strain>
    </source>
</reference>
<evidence type="ECO:0000313" key="2">
    <source>
        <dbReference type="Proteomes" id="UP000538929"/>
    </source>
</evidence>
<organism evidence="1 2">
    <name type="scientific">Streptomyces alkaliphilus</name>
    <dbReference type="NCBI Taxonomy" id="1472722"/>
    <lineage>
        <taxon>Bacteria</taxon>
        <taxon>Bacillati</taxon>
        <taxon>Actinomycetota</taxon>
        <taxon>Actinomycetes</taxon>
        <taxon>Kitasatosporales</taxon>
        <taxon>Streptomycetaceae</taxon>
        <taxon>Streptomyces</taxon>
    </lineage>
</organism>
<comment type="caution">
    <text evidence="1">The sequence shown here is derived from an EMBL/GenBank/DDBJ whole genome shotgun (WGS) entry which is preliminary data.</text>
</comment>
<name>A0A7W3TI32_9ACTN</name>
<evidence type="ECO:0000313" key="1">
    <source>
        <dbReference type="EMBL" id="MBB0247203.1"/>
    </source>
</evidence>
<protein>
    <submittedName>
        <fullName evidence="1">Uncharacterized protein</fullName>
    </submittedName>
</protein>
<proteinExistence type="predicted"/>
<keyword evidence="2" id="KW-1185">Reference proteome</keyword>